<dbReference type="Pfam" id="PF19574">
    <property type="entry name" value="LolA_3"/>
    <property type="match status" value="1"/>
</dbReference>
<protein>
    <recommendedName>
        <fullName evidence="4">Outer membrane lipoprotein carrier protein LolA</fullName>
    </recommendedName>
</protein>
<dbReference type="PATRIC" id="fig|1204738.3.peg.3548"/>
<name>L9U7K9_9GAMM</name>
<feature type="signal peptide" evidence="1">
    <location>
        <begin position="1"/>
        <end position="28"/>
    </location>
</feature>
<evidence type="ECO:0000313" key="3">
    <source>
        <dbReference type="Proteomes" id="UP000011651"/>
    </source>
</evidence>
<dbReference type="InterPro" id="IPR004564">
    <property type="entry name" value="OM_lipoprot_carrier_LolA-like"/>
</dbReference>
<accession>L9U7K9</accession>
<evidence type="ECO:0000256" key="1">
    <source>
        <dbReference type="SAM" id="SignalP"/>
    </source>
</evidence>
<dbReference type="AlphaFoldDB" id="L9U7K9"/>
<feature type="chain" id="PRO_5004003097" description="Outer membrane lipoprotein carrier protein LolA" evidence="1">
    <location>
        <begin position="29"/>
        <end position="196"/>
    </location>
</feature>
<evidence type="ECO:0008006" key="4">
    <source>
        <dbReference type="Google" id="ProtNLM"/>
    </source>
</evidence>
<gene>
    <name evidence="2" type="ORF">HALTITAN_2344</name>
</gene>
<dbReference type="Proteomes" id="UP000011651">
    <property type="component" value="Unassembled WGS sequence"/>
</dbReference>
<proteinExistence type="predicted"/>
<keyword evidence="1" id="KW-0732">Signal</keyword>
<dbReference type="EMBL" id="AOPO01000011">
    <property type="protein sequence ID" value="ELY20844.1"/>
    <property type="molecule type" value="Genomic_DNA"/>
</dbReference>
<organism evidence="2 3">
    <name type="scientific">Vreelandella titanicae BH1</name>
    <dbReference type="NCBI Taxonomy" id="1204738"/>
    <lineage>
        <taxon>Bacteria</taxon>
        <taxon>Pseudomonadati</taxon>
        <taxon>Pseudomonadota</taxon>
        <taxon>Gammaproteobacteria</taxon>
        <taxon>Oceanospirillales</taxon>
        <taxon>Halomonadaceae</taxon>
        <taxon>Vreelandella</taxon>
    </lineage>
</organism>
<dbReference type="RefSeq" id="WP_009287877.1">
    <property type="nucleotide sequence ID" value="NZ_AOPO01000011.1"/>
</dbReference>
<sequence length="196" mass="21635">MTRSIRHSIVYVAVYVALSLMVSPATWAALNGDGLDGDALAERLAAHAPQCGRFDQSRWLADLDAQLDSRGYFEQQANGLVWQTTSPVRDRVVMSEDDDELPMGFQVVAPVLGGLLSGNWQRLESHFTIELSGALDDWQAKLTPSEVHIAERLSQLLVQGNQQVEHVELMFTNDDRLNLTLAAVDCASLEEGDRSL</sequence>
<comment type="caution">
    <text evidence="2">The sequence shown here is derived from an EMBL/GenBank/DDBJ whole genome shotgun (WGS) entry which is preliminary data.</text>
</comment>
<reference evidence="2 3" key="1">
    <citation type="journal article" date="2013" name="Genome Announc.">
        <title>Draft Genome of the Marine Gammaproteobacterium Halomonas titanicae.</title>
        <authorList>
            <person name="Sanchez-Porro C."/>
            <person name="de la Haba R.R."/>
            <person name="Cruz-Hernandez N."/>
            <person name="Gonzalez J.M."/>
            <person name="Reyes-Guirao C."/>
            <person name="Navarro-Sampedro L."/>
            <person name="Carballo M."/>
            <person name="Ventosa A."/>
        </authorList>
    </citation>
    <scope>NUCLEOTIDE SEQUENCE [LARGE SCALE GENOMIC DNA]</scope>
    <source>
        <strain evidence="2 3">BH1</strain>
    </source>
</reference>
<evidence type="ECO:0000313" key="2">
    <source>
        <dbReference type="EMBL" id="ELY20844.1"/>
    </source>
</evidence>